<feature type="domain" description="CheW-like" evidence="1">
    <location>
        <begin position="20"/>
        <end position="159"/>
    </location>
</feature>
<dbReference type="Gene3D" id="2.40.50.180">
    <property type="entry name" value="CheA-289, Domain 4"/>
    <property type="match status" value="1"/>
</dbReference>
<sequence length="163" mass="17109">MSLAYDTLSHHGASASSEAMQRIVTFRVDGRSFGVDVAAVREIKGWQPTTPLPNAASHVLGVINLRGAIIAVYDLRQRLGLGPSTISRSSVVIVVDLGERLAGLLVDAVSDIVDIQISALRPAPDIAGEGDDILQALVVKGDEVVALLDLPAVVRESHGATLN</sequence>
<dbReference type="RefSeq" id="WP_406856278.1">
    <property type="nucleotide sequence ID" value="NZ_CP157484.1"/>
</dbReference>
<dbReference type="Gene3D" id="2.30.30.40">
    <property type="entry name" value="SH3 Domains"/>
    <property type="match status" value="1"/>
</dbReference>
<reference evidence="2" key="1">
    <citation type="submission" date="2024-05" db="EMBL/GenBank/DDBJ databases">
        <authorList>
            <person name="Kim S."/>
            <person name="Heo J."/>
            <person name="Choi H."/>
            <person name="Choi Y."/>
            <person name="Kwon S.-W."/>
            <person name="Kim Y."/>
        </authorList>
    </citation>
    <scope>NUCLEOTIDE SEQUENCE</scope>
    <source>
        <strain evidence="2">KACC 23698</strain>
    </source>
</reference>
<dbReference type="InterPro" id="IPR039315">
    <property type="entry name" value="CheW"/>
</dbReference>
<evidence type="ECO:0000313" key="2">
    <source>
        <dbReference type="EMBL" id="XBO39435.1"/>
    </source>
</evidence>
<gene>
    <name evidence="2" type="ORF">ABEG18_01210</name>
</gene>
<dbReference type="GO" id="GO:0005829">
    <property type="term" value="C:cytosol"/>
    <property type="evidence" value="ECO:0007669"/>
    <property type="project" value="TreeGrafter"/>
</dbReference>
<dbReference type="PANTHER" id="PTHR22617">
    <property type="entry name" value="CHEMOTAXIS SENSOR HISTIDINE KINASE-RELATED"/>
    <property type="match status" value="1"/>
</dbReference>
<dbReference type="GO" id="GO:0006935">
    <property type="term" value="P:chemotaxis"/>
    <property type="evidence" value="ECO:0007669"/>
    <property type="project" value="InterPro"/>
</dbReference>
<dbReference type="InterPro" id="IPR002545">
    <property type="entry name" value="CheW-lke_dom"/>
</dbReference>
<dbReference type="Pfam" id="PF01584">
    <property type="entry name" value="CheW"/>
    <property type="match status" value="1"/>
</dbReference>
<accession>A0AAU7JGI2</accession>
<name>A0AAU7JGI2_9HYPH</name>
<dbReference type="AlphaFoldDB" id="A0AAU7JGI2"/>
<dbReference type="PANTHER" id="PTHR22617:SF23">
    <property type="entry name" value="CHEMOTAXIS PROTEIN CHEW"/>
    <property type="match status" value="1"/>
</dbReference>
<organism evidence="2">
    <name type="scientific">Alsobacter sp. KACC 23698</name>
    <dbReference type="NCBI Taxonomy" id="3149229"/>
    <lineage>
        <taxon>Bacteria</taxon>
        <taxon>Pseudomonadati</taxon>
        <taxon>Pseudomonadota</taxon>
        <taxon>Alphaproteobacteria</taxon>
        <taxon>Hyphomicrobiales</taxon>
        <taxon>Alsobacteraceae</taxon>
        <taxon>Alsobacter</taxon>
    </lineage>
</organism>
<dbReference type="GO" id="GO:0007165">
    <property type="term" value="P:signal transduction"/>
    <property type="evidence" value="ECO:0007669"/>
    <property type="project" value="InterPro"/>
</dbReference>
<protein>
    <submittedName>
        <fullName evidence="2">Chemotaxis protein CheW</fullName>
    </submittedName>
</protein>
<dbReference type="EMBL" id="CP157484">
    <property type="protein sequence ID" value="XBO39435.1"/>
    <property type="molecule type" value="Genomic_DNA"/>
</dbReference>
<dbReference type="SMART" id="SM00260">
    <property type="entry name" value="CheW"/>
    <property type="match status" value="1"/>
</dbReference>
<evidence type="ECO:0000259" key="1">
    <source>
        <dbReference type="PROSITE" id="PS50851"/>
    </source>
</evidence>
<dbReference type="SUPFAM" id="SSF50341">
    <property type="entry name" value="CheW-like"/>
    <property type="match status" value="1"/>
</dbReference>
<proteinExistence type="predicted"/>
<dbReference type="InterPro" id="IPR036061">
    <property type="entry name" value="CheW-like_dom_sf"/>
</dbReference>
<dbReference type="PROSITE" id="PS50851">
    <property type="entry name" value="CHEW"/>
    <property type="match status" value="1"/>
</dbReference>